<dbReference type="Pfam" id="PF16561">
    <property type="entry name" value="AMPK1_CBM"/>
    <property type="match status" value="1"/>
</dbReference>
<dbReference type="RefSeq" id="XP_019019175.1">
    <property type="nucleotide sequence ID" value="XM_019161015.1"/>
</dbReference>
<feature type="compositionally biased region" description="Low complexity" evidence="2">
    <location>
        <begin position="287"/>
        <end position="299"/>
    </location>
</feature>
<dbReference type="OrthoDB" id="5976022at2759"/>
<feature type="compositionally biased region" description="Basic and acidic residues" evidence="2">
    <location>
        <begin position="274"/>
        <end position="286"/>
    </location>
</feature>
<protein>
    <recommendedName>
        <fullName evidence="3">AMP-activated protein kinase glycogen-binding domain-containing protein</fullName>
    </recommendedName>
</protein>
<feature type="region of interest" description="Disordered" evidence="2">
    <location>
        <begin position="232"/>
        <end position="316"/>
    </location>
</feature>
<evidence type="ECO:0000256" key="2">
    <source>
        <dbReference type="SAM" id="MobiDB-lite"/>
    </source>
</evidence>
<feature type="compositionally biased region" description="Polar residues" evidence="2">
    <location>
        <begin position="158"/>
        <end position="168"/>
    </location>
</feature>
<dbReference type="Proteomes" id="UP000094455">
    <property type="component" value="Unassembled WGS sequence"/>
</dbReference>
<dbReference type="GO" id="GO:0031588">
    <property type="term" value="C:nucleotide-activated protein kinase complex"/>
    <property type="evidence" value="ECO:0007669"/>
    <property type="project" value="TreeGrafter"/>
</dbReference>
<dbReference type="InterPro" id="IPR032640">
    <property type="entry name" value="AMPK1_CBM"/>
</dbReference>
<dbReference type="STRING" id="763406.A0A1E3NPU4"/>
<keyword evidence="5" id="KW-1185">Reference proteome</keyword>
<evidence type="ECO:0000313" key="5">
    <source>
        <dbReference type="Proteomes" id="UP000094455"/>
    </source>
</evidence>
<evidence type="ECO:0000259" key="3">
    <source>
        <dbReference type="Pfam" id="PF16561"/>
    </source>
</evidence>
<feature type="compositionally biased region" description="Basic and acidic residues" evidence="2">
    <location>
        <begin position="232"/>
        <end position="241"/>
    </location>
</feature>
<gene>
    <name evidence="4" type="ORF">PICMEDRAFT_15905</name>
</gene>
<dbReference type="InterPro" id="IPR050827">
    <property type="entry name" value="CRP1_MDG1_kinase"/>
</dbReference>
<dbReference type="EMBL" id="KV454002">
    <property type="protein sequence ID" value="ODQ48062.1"/>
    <property type="molecule type" value="Genomic_DNA"/>
</dbReference>
<feature type="compositionally biased region" description="Low complexity" evidence="2">
    <location>
        <begin position="242"/>
        <end position="273"/>
    </location>
</feature>
<comment type="similarity">
    <text evidence="1">Belongs to the CRP1/MDG1 family.</text>
</comment>
<proteinExistence type="inferred from homology"/>
<reference evidence="4 5" key="1">
    <citation type="journal article" date="2016" name="Proc. Natl. Acad. Sci. U.S.A.">
        <title>Comparative genomics of biotechnologically important yeasts.</title>
        <authorList>
            <person name="Riley R."/>
            <person name="Haridas S."/>
            <person name="Wolfe K.H."/>
            <person name="Lopes M.R."/>
            <person name="Hittinger C.T."/>
            <person name="Goeker M."/>
            <person name="Salamov A.A."/>
            <person name="Wisecaver J.H."/>
            <person name="Long T.M."/>
            <person name="Calvey C.H."/>
            <person name="Aerts A.L."/>
            <person name="Barry K.W."/>
            <person name="Choi C."/>
            <person name="Clum A."/>
            <person name="Coughlan A.Y."/>
            <person name="Deshpande S."/>
            <person name="Douglass A.P."/>
            <person name="Hanson S.J."/>
            <person name="Klenk H.-P."/>
            <person name="LaButti K.M."/>
            <person name="Lapidus A."/>
            <person name="Lindquist E.A."/>
            <person name="Lipzen A.M."/>
            <person name="Meier-Kolthoff J.P."/>
            <person name="Ohm R.A."/>
            <person name="Otillar R.P."/>
            <person name="Pangilinan J.L."/>
            <person name="Peng Y."/>
            <person name="Rokas A."/>
            <person name="Rosa C.A."/>
            <person name="Scheuner C."/>
            <person name="Sibirny A.A."/>
            <person name="Slot J.C."/>
            <person name="Stielow J.B."/>
            <person name="Sun H."/>
            <person name="Kurtzman C.P."/>
            <person name="Blackwell M."/>
            <person name="Grigoriev I.V."/>
            <person name="Jeffries T.W."/>
        </authorList>
    </citation>
    <scope>NUCLEOTIDE SEQUENCE [LARGE SCALE GENOMIC DNA]</scope>
    <source>
        <strain evidence="4 5">NRRL Y-2026</strain>
    </source>
</reference>
<feature type="region of interest" description="Disordered" evidence="2">
    <location>
        <begin position="150"/>
        <end position="176"/>
    </location>
</feature>
<feature type="domain" description="AMP-activated protein kinase glycogen-binding" evidence="3">
    <location>
        <begin position="4"/>
        <end position="88"/>
    </location>
</feature>
<dbReference type="PANTHER" id="PTHR10343:SF81">
    <property type="entry name" value="CRUCIFORM DNA-RECOGNIZING PROTEIN 1-RELATED"/>
    <property type="match status" value="1"/>
</dbReference>
<dbReference type="GeneID" id="30177702"/>
<dbReference type="CDD" id="cd02859">
    <property type="entry name" value="E_set_AMPKbeta_like_N"/>
    <property type="match status" value="1"/>
</dbReference>
<accession>A0A1E3NPU4</accession>
<sequence length="316" mass="32855">MPNFVFKWPADKKVKDVIVTGTFDNWSKTLPLVKRPDGSFELEVPLAKGTEKIEFKFVLNGDEWVTSDTYWTVVDETGNTNNYIEFAKDGSVVKAEKNMGKTEFGKTENGKTTQPAIIPESGLSMGSAAPAAGAGAAAGAAVLAHGKKEPEEVKPTVMPSQEGVQTTLGEPGVVVPENPQEISAFKEVRNVDAKKLNADIKEQEAAAAAAPGSAASSEGKAKYVKKVKKLVSPEEANKAEADASAGATADAKETPASAGTASTTATGTASTAASKDKGKSPAKKDTAPSTAASSKTASSAKKEKRGFFSRVKKALS</sequence>
<dbReference type="PANTHER" id="PTHR10343">
    <property type="entry name" value="5'-AMP-ACTIVATED PROTEIN KINASE , BETA SUBUNIT"/>
    <property type="match status" value="1"/>
</dbReference>
<name>A0A1E3NPU4_9ASCO</name>
<dbReference type="GO" id="GO:0019901">
    <property type="term" value="F:protein kinase binding"/>
    <property type="evidence" value="ECO:0007669"/>
    <property type="project" value="TreeGrafter"/>
</dbReference>
<dbReference type="Gene3D" id="2.60.40.10">
    <property type="entry name" value="Immunoglobulins"/>
    <property type="match status" value="1"/>
</dbReference>
<evidence type="ECO:0000256" key="1">
    <source>
        <dbReference type="ARBA" id="ARBA00038216"/>
    </source>
</evidence>
<dbReference type="AlphaFoldDB" id="A0A1E3NPU4"/>
<dbReference type="SUPFAM" id="SSF81296">
    <property type="entry name" value="E set domains"/>
    <property type="match status" value="1"/>
</dbReference>
<dbReference type="InterPro" id="IPR014756">
    <property type="entry name" value="Ig_E-set"/>
</dbReference>
<organism evidence="4 5">
    <name type="scientific">Pichia membranifaciens NRRL Y-2026</name>
    <dbReference type="NCBI Taxonomy" id="763406"/>
    <lineage>
        <taxon>Eukaryota</taxon>
        <taxon>Fungi</taxon>
        <taxon>Dikarya</taxon>
        <taxon>Ascomycota</taxon>
        <taxon>Saccharomycotina</taxon>
        <taxon>Pichiomycetes</taxon>
        <taxon>Pichiales</taxon>
        <taxon>Pichiaceae</taxon>
        <taxon>Pichia</taxon>
    </lineage>
</organism>
<dbReference type="GO" id="GO:0005634">
    <property type="term" value="C:nucleus"/>
    <property type="evidence" value="ECO:0007669"/>
    <property type="project" value="TreeGrafter"/>
</dbReference>
<dbReference type="GO" id="GO:0007165">
    <property type="term" value="P:signal transduction"/>
    <property type="evidence" value="ECO:0007669"/>
    <property type="project" value="TreeGrafter"/>
</dbReference>
<evidence type="ECO:0000313" key="4">
    <source>
        <dbReference type="EMBL" id="ODQ48062.1"/>
    </source>
</evidence>
<dbReference type="InterPro" id="IPR013783">
    <property type="entry name" value="Ig-like_fold"/>
</dbReference>
<dbReference type="GO" id="GO:0005737">
    <property type="term" value="C:cytoplasm"/>
    <property type="evidence" value="ECO:0007669"/>
    <property type="project" value="TreeGrafter"/>
</dbReference>